<dbReference type="EMBL" id="CP101808">
    <property type="protein sequence ID" value="UUD37242.1"/>
    <property type="molecule type" value="Genomic_DNA"/>
</dbReference>
<evidence type="ECO:0000313" key="4">
    <source>
        <dbReference type="Proteomes" id="UP001059576"/>
    </source>
</evidence>
<dbReference type="RefSeq" id="WP_129721880.1">
    <property type="nucleotide sequence ID" value="NZ_CP101808.1"/>
</dbReference>
<dbReference type="CDD" id="cd18808">
    <property type="entry name" value="SF1_C_Upf1"/>
    <property type="match status" value="1"/>
</dbReference>
<proteinExistence type="predicted"/>
<keyword evidence="3" id="KW-0347">Helicase</keyword>
<evidence type="ECO:0000259" key="1">
    <source>
        <dbReference type="Pfam" id="PF13086"/>
    </source>
</evidence>
<keyword evidence="3" id="KW-0067">ATP-binding</keyword>
<accession>A0ABY5J1W2</accession>
<evidence type="ECO:0000313" key="3">
    <source>
        <dbReference type="EMBL" id="UUD37242.1"/>
    </source>
</evidence>
<name>A0ABY5J1W2_9BACT</name>
<dbReference type="InterPro" id="IPR047187">
    <property type="entry name" value="SF1_C_Upf1"/>
</dbReference>
<dbReference type="Proteomes" id="UP001059576">
    <property type="component" value="Chromosome"/>
</dbReference>
<dbReference type="InterPro" id="IPR027417">
    <property type="entry name" value="P-loop_NTPase"/>
</dbReference>
<protein>
    <submittedName>
        <fullName evidence="3">DNA2/NAM7 family helicase</fullName>
    </submittedName>
</protein>
<dbReference type="Pfam" id="PF13087">
    <property type="entry name" value="AAA_12"/>
    <property type="match status" value="1"/>
</dbReference>
<organism evidence="3 4">
    <name type="scientific">Mycoplasmopsis equigenitalium</name>
    <dbReference type="NCBI Taxonomy" id="114883"/>
    <lineage>
        <taxon>Bacteria</taxon>
        <taxon>Bacillati</taxon>
        <taxon>Mycoplasmatota</taxon>
        <taxon>Mycoplasmoidales</taxon>
        <taxon>Metamycoplasmataceae</taxon>
        <taxon>Mycoplasmopsis</taxon>
    </lineage>
</organism>
<feature type="domain" description="DNA2/NAM7 helicase helicase" evidence="1">
    <location>
        <begin position="322"/>
        <end position="674"/>
    </location>
</feature>
<dbReference type="Pfam" id="PF13086">
    <property type="entry name" value="AAA_11"/>
    <property type="match status" value="1"/>
</dbReference>
<dbReference type="PANTHER" id="PTHR10887">
    <property type="entry name" value="DNA2/NAM7 HELICASE FAMILY"/>
    <property type="match status" value="1"/>
</dbReference>
<dbReference type="SUPFAM" id="SSF52540">
    <property type="entry name" value="P-loop containing nucleoside triphosphate hydrolases"/>
    <property type="match status" value="1"/>
</dbReference>
<feature type="domain" description="DNA2/NAM7 helicase-like C-terminal" evidence="2">
    <location>
        <begin position="691"/>
        <end position="871"/>
    </location>
</feature>
<gene>
    <name evidence="3" type="ORF">NPA09_01570</name>
</gene>
<dbReference type="InterPro" id="IPR041677">
    <property type="entry name" value="DNA2/NAM7_AAA_11"/>
</dbReference>
<evidence type="ECO:0000259" key="2">
    <source>
        <dbReference type="Pfam" id="PF13087"/>
    </source>
</evidence>
<dbReference type="InterPro" id="IPR045055">
    <property type="entry name" value="DNA2/NAM7-like"/>
</dbReference>
<sequence>MAIKITKDDETYNVILDNLLDISSNDASIFCRKDNKEYFDVMSTFGPELMNKIYNEVTLDIPVIEYETSRLIENLKTCENVDDVLRVMQKRKDLVNQQLKNLRTDFTFAKEKLVDLLEVEKQKSSSKWKLFLNKAENINSESNIWSMYIGFMFITLSTPNDDKKIYAPLFLKEVNIDFRNSNPFLVSDGTIRKNEKLFYFLQNEGFNLDVNVKHEDMSIAQVIHSVKVTWSSRFDIEENIVAKHKKFAYEDIKNEKVAFHKGMILGIFQPLGGYLRNRMIEIIENDHINKILDVEIDKNVYKKCIDETISKKNFGFLKITPTNFSQDKAIVSALNQNTIIWGPPGTGKSQTIVNILANVLAYEKTALVVSQKRAALEVIQKRLGSLSKFGLFLLNSNSINKEDFYEPLKKYIDLIEHSNKRKPINTVNIISDEENKYVQLINQVAKNPNSFELFELNGILEANHIKYSEQLFNDLREHTSNLHFPENIKWNGNFIKQIKKENKRYKSQVDKLVNSLTEIKGFQGNINKFVELVKKFDNHQILLIIKLWELKQRIENADFVNLDKDIESFIVHKTLSKIKNFDQEKTNQYKKFAAVVRLASMNISRFLKNFSAIIKELFPIIITTPDTDLSEWKREEFDYAIIDECSQMFIEKGLPVLYLAKIKILAGDDQQMRPSRWFTARNQSDSIFGQSESLLEYAKSLGIYKILLDKNYRSNYASLMTFSSKHFYDSKLDIIDLNTPEKEFSIEVVEAEGVWENSKNEQEIEIVIRLAQENLAKYKKIIILTFNSPQMNFIQDLIFEKYPDLEEAILNKQLMLKNIENIQGEEADLVIVSVVYDKNAKLHSTYIGRDSGKHALNVAISRAKDKMIVVKSIKADDIANTINNSDARVFKYWLRFLELTKEEKDSYIDFKETEEVLLEKTAEYSQLAITITEALKNEFGNSEVNVVSDYVVGTQKIDLAIFDGEKYVCGIKIDDNDYKDNVENYITLKDKVKFLNAKNYNTFIIDNLAWYTQKQEVINKIKELLEQK</sequence>
<dbReference type="InterPro" id="IPR025103">
    <property type="entry name" value="DUF4011"/>
</dbReference>
<dbReference type="Gene3D" id="3.40.50.300">
    <property type="entry name" value="P-loop containing nucleotide triphosphate hydrolases"/>
    <property type="match status" value="2"/>
</dbReference>
<dbReference type="GO" id="GO:0004386">
    <property type="term" value="F:helicase activity"/>
    <property type="evidence" value="ECO:0007669"/>
    <property type="project" value="UniProtKB-KW"/>
</dbReference>
<dbReference type="InterPro" id="IPR041679">
    <property type="entry name" value="DNA2/NAM7-like_C"/>
</dbReference>
<keyword evidence="4" id="KW-1185">Reference proteome</keyword>
<keyword evidence="3" id="KW-0378">Hydrolase</keyword>
<reference evidence="3" key="1">
    <citation type="submission" date="2022-07" db="EMBL/GenBank/DDBJ databases">
        <title>Complete genome of Mycoplasma equigenitalium type strain T37.</title>
        <authorList>
            <person name="Spergser J."/>
        </authorList>
    </citation>
    <scope>NUCLEOTIDE SEQUENCE</scope>
    <source>
        <strain evidence="3">T37</strain>
    </source>
</reference>
<dbReference type="Pfam" id="PF13195">
    <property type="entry name" value="DUF4011"/>
    <property type="match status" value="1"/>
</dbReference>
<keyword evidence="3" id="KW-0547">Nucleotide-binding</keyword>